<organism evidence="1 2">
    <name type="scientific">uncultured phage cr11_1</name>
    <dbReference type="NCBI Taxonomy" id="2772067"/>
    <lineage>
        <taxon>Viruses</taxon>
        <taxon>Duplodnaviria</taxon>
        <taxon>Heunggongvirae</taxon>
        <taxon>Uroviricota</taxon>
        <taxon>Caudoviricetes</taxon>
        <taxon>Crassvirales</taxon>
        <taxon>Intestiviridae</taxon>
        <taxon>Crudevirinae</taxon>
        <taxon>Delmidovirus</taxon>
        <taxon>Delmidovirus splanchnicus</taxon>
    </lineage>
</organism>
<dbReference type="Proteomes" id="UP000593979">
    <property type="component" value="Segment"/>
</dbReference>
<proteinExistence type="predicted"/>
<evidence type="ECO:0000313" key="1">
    <source>
        <dbReference type="EMBL" id="QOR58752.1"/>
    </source>
</evidence>
<dbReference type="RefSeq" id="YP_010110910.1">
    <property type="nucleotide sequence ID" value="NC_055876.1"/>
</dbReference>
<keyword evidence="2" id="KW-1185">Reference proteome</keyword>
<reference evidence="1 2" key="1">
    <citation type="submission" date="2020-07" db="EMBL/GenBank/DDBJ databases">
        <title>Taxonomic proposal: Crassvirales, a new order of highly abundant and diverse bacterial viruses.</title>
        <authorList>
            <person name="Shkoporov A.N."/>
            <person name="Stockdale S.R."/>
            <person name="Guerin E."/>
            <person name="Ross R.P."/>
            <person name="Hill C."/>
        </authorList>
    </citation>
    <scope>NUCLEOTIDE SEQUENCE [LARGE SCALE GENOMIC DNA]</scope>
</reference>
<dbReference type="KEGG" id="vg:65129233"/>
<name>A0A7M1RXZ6_9CAUD</name>
<evidence type="ECO:0000313" key="2">
    <source>
        <dbReference type="Proteomes" id="UP000593979"/>
    </source>
</evidence>
<accession>A0A7M1RXZ6</accession>
<protein>
    <submittedName>
        <fullName evidence="1">Uncharacterized protein</fullName>
    </submittedName>
</protein>
<dbReference type="GeneID" id="65129233"/>
<dbReference type="EMBL" id="MT774383">
    <property type="protein sequence ID" value="QOR58752.1"/>
    <property type="molecule type" value="Genomic_DNA"/>
</dbReference>
<sequence length="68" mass="7907">MVTFYTSDKDDKIKIIIIAANKDSGYKSAVRYFKKNSIPGVPVEIKLFHEYKVDLPYFSQIINFSDKK</sequence>